<evidence type="ECO:0000313" key="2">
    <source>
        <dbReference type="EMBL" id="OGG13724.1"/>
    </source>
</evidence>
<sequence length="148" mass="15889">MNEKKLFVILGVVIGGAILLVGGWYVYFTSPAFRRVAAPVVLRAASLGSVKPKLLSPNQEALVRLVGILEKTPQATVSFYRLVGPDWSIGLDVSQVRGISMKDATGSVVTVEGVQKRLQFIQKSPSGGPDSMSEPHEGSIVFVSKLSY</sequence>
<dbReference type="Proteomes" id="UP000177416">
    <property type="component" value="Unassembled WGS sequence"/>
</dbReference>
<evidence type="ECO:0000313" key="3">
    <source>
        <dbReference type="Proteomes" id="UP000177416"/>
    </source>
</evidence>
<keyword evidence="1" id="KW-0472">Membrane</keyword>
<feature type="transmembrane region" description="Helical" evidence="1">
    <location>
        <begin position="6"/>
        <end position="27"/>
    </location>
</feature>
<evidence type="ECO:0000256" key="1">
    <source>
        <dbReference type="SAM" id="Phobius"/>
    </source>
</evidence>
<name>A0A1F5ZN24_9BACT</name>
<comment type="caution">
    <text evidence="2">The sequence shown here is derived from an EMBL/GenBank/DDBJ whole genome shotgun (WGS) entry which is preliminary data.</text>
</comment>
<protein>
    <submittedName>
        <fullName evidence="2">Uncharacterized protein</fullName>
    </submittedName>
</protein>
<organism evidence="2 3">
    <name type="scientific">Candidatus Gottesmanbacteria bacterium RIFCSPHIGHO2_01_FULL_46_14</name>
    <dbReference type="NCBI Taxonomy" id="1798380"/>
    <lineage>
        <taxon>Bacteria</taxon>
        <taxon>Candidatus Gottesmaniibacteriota</taxon>
    </lineage>
</organism>
<keyword evidence="1" id="KW-1133">Transmembrane helix</keyword>
<reference evidence="2 3" key="1">
    <citation type="journal article" date="2016" name="Nat. Commun.">
        <title>Thousands of microbial genomes shed light on interconnected biogeochemical processes in an aquifer system.</title>
        <authorList>
            <person name="Anantharaman K."/>
            <person name="Brown C.T."/>
            <person name="Hug L.A."/>
            <person name="Sharon I."/>
            <person name="Castelle C.J."/>
            <person name="Probst A.J."/>
            <person name="Thomas B.C."/>
            <person name="Singh A."/>
            <person name="Wilkins M.J."/>
            <person name="Karaoz U."/>
            <person name="Brodie E.L."/>
            <person name="Williams K.H."/>
            <person name="Hubbard S.S."/>
            <person name="Banfield J.F."/>
        </authorList>
    </citation>
    <scope>NUCLEOTIDE SEQUENCE [LARGE SCALE GENOMIC DNA]</scope>
</reference>
<keyword evidence="1" id="KW-0812">Transmembrane</keyword>
<dbReference type="AlphaFoldDB" id="A0A1F5ZN24"/>
<accession>A0A1F5ZN24</accession>
<dbReference type="EMBL" id="MFJJ01000035">
    <property type="protein sequence ID" value="OGG13724.1"/>
    <property type="molecule type" value="Genomic_DNA"/>
</dbReference>
<proteinExistence type="predicted"/>
<gene>
    <name evidence="2" type="ORF">A2875_04055</name>
</gene>